<protein>
    <submittedName>
        <fullName evidence="1">Uncharacterized protein</fullName>
    </submittedName>
</protein>
<dbReference type="Pfam" id="PF19056">
    <property type="entry name" value="WD40_2"/>
    <property type="match status" value="1"/>
</dbReference>
<dbReference type="PANTHER" id="PTHR13886:SF7">
    <property type="entry name" value="C-JUN-AMINO-TERMINAL KINASE-INTERACTING PROTEIN 4-LIKE ISOFORM X1"/>
    <property type="match status" value="1"/>
</dbReference>
<accession>A0A8D0B692</accession>
<dbReference type="InterPro" id="IPR015943">
    <property type="entry name" value="WD40/YVTN_repeat-like_dom_sf"/>
</dbReference>
<dbReference type="GeneTree" id="ENSGT00940000153496"/>
<dbReference type="GO" id="GO:0008432">
    <property type="term" value="F:JUN kinase binding"/>
    <property type="evidence" value="ECO:0007669"/>
    <property type="project" value="TreeGrafter"/>
</dbReference>
<dbReference type="GO" id="GO:0016192">
    <property type="term" value="P:vesicle-mediated transport"/>
    <property type="evidence" value="ECO:0007669"/>
    <property type="project" value="TreeGrafter"/>
</dbReference>
<keyword evidence="2" id="KW-1185">Reference proteome</keyword>
<dbReference type="InterPro" id="IPR039911">
    <property type="entry name" value="JIP3/JIP4"/>
</dbReference>
<dbReference type="Proteomes" id="UP000694421">
    <property type="component" value="Unplaced"/>
</dbReference>
<dbReference type="PANTHER" id="PTHR13886">
    <property type="entry name" value="JNK/SAPK-ASSOCIATED PROTEIN"/>
    <property type="match status" value="1"/>
</dbReference>
<proteinExistence type="predicted"/>
<dbReference type="GO" id="GO:0005078">
    <property type="term" value="F:MAP-kinase scaffold activity"/>
    <property type="evidence" value="ECO:0007669"/>
    <property type="project" value="InterPro"/>
</dbReference>
<name>A0A8D0B692_SALMN</name>
<reference evidence="1" key="2">
    <citation type="submission" date="2025-09" db="UniProtKB">
        <authorList>
            <consortium name="Ensembl"/>
        </authorList>
    </citation>
    <scope>IDENTIFICATION</scope>
</reference>
<dbReference type="Ensembl" id="ENSSMRT00000004166.1">
    <property type="protein sequence ID" value="ENSSMRP00000003497.1"/>
    <property type="gene ID" value="ENSSMRG00000002901.1"/>
</dbReference>
<dbReference type="SUPFAM" id="SSF50998">
    <property type="entry name" value="Quinoprotein alcohol dehydrogenase-like"/>
    <property type="match status" value="1"/>
</dbReference>
<dbReference type="Gene3D" id="2.130.10.10">
    <property type="entry name" value="YVTN repeat-like/Quinoprotein amine dehydrogenase"/>
    <property type="match status" value="1"/>
</dbReference>
<dbReference type="GO" id="GO:0030159">
    <property type="term" value="F:signaling receptor complex adaptor activity"/>
    <property type="evidence" value="ECO:0007669"/>
    <property type="project" value="TreeGrafter"/>
</dbReference>
<evidence type="ECO:0000313" key="1">
    <source>
        <dbReference type="Ensembl" id="ENSSMRP00000003497.1"/>
    </source>
</evidence>
<sequence length="330" mass="36978">MEAVGTEPTVWFGTQEGCIYVHSAETDWRRCQGKVQLKDAIHCIVHIQGRVAAALGDGSVAIFHRNMARNWDLHSPRLVDLGRPRRSIRCALPVLDRLWCGYGNRIYVLDPRTARILVTSHPESQVRHMAAAGNGIWVSIRLESALRLLHAETGQPLQEAVAHRTLGAFGKRLWVGTSGGTIISLPFISGEPACISKRVRSATPTPVSSTGNSEVSLNNDIPYCAMEQAQISYHGHRDAVRFFLSVPGNQQRRPDVMLLFLSVLGVWAWDGRSQLAQMCKIFSDRLLAYYFVIFPYSGDDTDERYGDLLLPNPRLRRAERSHLIVWQVQA</sequence>
<dbReference type="GO" id="GO:0005737">
    <property type="term" value="C:cytoplasm"/>
    <property type="evidence" value="ECO:0007669"/>
    <property type="project" value="TreeGrafter"/>
</dbReference>
<organism evidence="1 2">
    <name type="scientific">Salvator merianae</name>
    <name type="common">Argentine black and white tegu</name>
    <name type="synonym">Tupinambis merianae</name>
    <dbReference type="NCBI Taxonomy" id="96440"/>
    <lineage>
        <taxon>Eukaryota</taxon>
        <taxon>Metazoa</taxon>
        <taxon>Chordata</taxon>
        <taxon>Craniata</taxon>
        <taxon>Vertebrata</taxon>
        <taxon>Euteleostomi</taxon>
        <taxon>Lepidosauria</taxon>
        <taxon>Squamata</taxon>
        <taxon>Bifurcata</taxon>
        <taxon>Unidentata</taxon>
        <taxon>Episquamata</taxon>
        <taxon>Laterata</taxon>
        <taxon>Teiioidea</taxon>
        <taxon>Teiidae</taxon>
        <taxon>Salvator</taxon>
    </lineage>
</organism>
<reference evidence="1" key="1">
    <citation type="submission" date="2025-08" db="UniProtKB">
        <authorList>
            <consortium name="Ensembl"/>
        </authorList>
    </citation>
    <scope>IDENTIFICATION</scope>
</reference>
<dbReference type="InterPro" id="IPR011047">
    <property type="entry name" value="Quinoprotein_ADH-like_sf"/>
</dbReference>
<dbReference type="GO" id="GO:0019894">
    <property type="term" value="F:kinesin binding"/>
    <property type="evidence" value="ECO:0007669"/>
    <property type="project" value="TreeGrafter"/>
</dbReference>
<evidence type="ECO:0000313" key="2">
    <source>
        <dbReference type="Proteomes" id="UP000694421"/>
    </source>
</evidence>
<dbReference type="AlphaFoldDB" id="A0A8D0B692"/>